<proteinExistence type="predicted"/>
<evidence type="ECO:0000313" key="4">
    <source>
        <dbReference type="Proteomes" id="UP001241110"/>
    </source>
</evidence>
<feature type="compositionally biased region" description="Gly residues" evidence="1">
    <location>
        <begin position="230"/>
        <end position="242"/>
    </location>
</feature>
<evidence type="ECO:0000313" key="3">
    <source>
        <dbReference type="EMBL" id="MDJ1485798.1"/>
    </source>
</evidence>
<dbReference type="EMBL" id="JASJOS010000023">
    <property type="protein sequence ID" value="MDJ1485798.1"/>
    <property type="molecule type" value="Genomic_DNA"/>
</dbReference>
<feature type="compositionally biased region" description="Pro residues" evidence="1">
    <location>
        <begin position="87"/>
        <end position="105"/>
    </location>
</feature>
<evidence type="ECO:0000256" key="1">
    <source>
        <dbReference type="SAM" id="MobiDB-lite"/>
    </source>
</evidence>
<reference evidence="3" key="1">
    <citation type="submission" date="2023-05" db="EMBL/GenBank/DDBJ databases">
        <authorList>
            <person name="Zhang X."/>
        </authorList>
    </citation>
    <scope>NUCLEOTIDE SEQUENCE</scope>
    <source>
        <strain evidence="3">YF14B1</strain>
    </source>
</reference>
<feature type="compositionally biased region" description="Basic and acidic residues" evidence="1">
    <location>
        <begin position="126"/>
        <end position="154"/>
    </location>
</feature>
<feature type="transmembrane region" description="Helical" evidence="2">
    <location>
        <begin position="15"/>
        <end position="39"/>
    </location>
</feature>
<feature type="region of interest" description="Disordered" evidence="1">
    <location>
        <begin position="56"/>
        <end position="244"/>
    </location>
</feature>
<protein>
    <recommendedName>
        <fullName evidence="5">Energy transducer TonB</fullName>
    </recommendedName>
</protein>
<keyword evidence="2" id="KW-0812">Transmembrane</keyword>
<keyword evidence="2" id="KW-1133">Transmembrane helix</keyword>
<keyword evidence="2" id="KW-0472">Membrane</keyword>
<evidence type="ECO:0008006" key="5">
    <source>
        <dbReference type="Google" id="ProtNLM"/>
    </source>
</evidence>
<organism evidence="3 4">
    <name type="scientific">Xanthocytophaga flava</name>
    <dbReference type="NCBI Taxonomy" id="3048013"/>
    <lineage>
        <taxon>Bacteria</taxon>
        <taxon>Pseudomonadati</taxon>
        <taxon>Bacteroidota</taxon>
        <taxon>Cytophagia</taxon>
        <taxon>Cytophagales</taxon>
        <taxon>Rhodocytophagaceae</taxon>
        <taxon>Xanthocytophaga</taxon>
    </lineage>
</organism>
<gene>
    <name evidence="3" type="ORF">QNI16_35280</name>
</gene>
<dbReference type="Proteomes" id="UP001241110">
    <property type="component" value="Unassembled WGS sequence"/>
</dbReference>
<accession>A0AAE3R0C7</accession>
<evidence type="ECO:0000256" key="2">
    <source>
        <dbReference type="SAM" id="Phobius"/>
    </source>
</evidence>
<name>A0AAE3R0C7_9BACT</name>
<sequence>MAIEISSQEKENRRIALIITSALYIGLFMICFLWIVMIIPDPLPSEIAEGGVEVSYGFDQQGSGDVESLAPPNTNPPNPDAKAGNPPVDPQPKPEVAPVTPPPSQSSPKASNDDAIVTSDDEDSPLEVKTKPEPKKEETKKKVAEETPVKKPVEAPKPATPATPAPKVEEKPKVDQRSLFTKTDKTGAGGVNNGTSNKVAGNNNGDDEGKVGDKGDPRGIMGSKNYSGTPGSGGGDAGGVGSGVNSNIRGWSAKIRQPNPDELASDGFVVFNISIDEDGKIQSVTVKEATLSPADIAVCKKYVNSGTYTPKDGNDGGGVGTVKFVIKSR</sequence>
<dbReference type="AlphaFoldDB" id="A0AAE3R0C7"/>
<comment type="caution">
    <text evidence="3">The sequence shown here is derived from an EMBL/GenBank/DDBJ whole genome shotgun (WGS) entry which is preliminary data.</text>
</comment>
<feature type="compositionally biased region" description="Basic and acidic residues" evidence="1">
    <location>
        <begin position="207"/>
        <end position="217"/>
    </location>
</feature>
<feature type="compositionally biased region" description="Basic and acidic residues" evidence="1">
    <location>
        <begin position="167"/>
        <end position="176"/>
    </location>
</feature>
<dbReference type="RefSeq" id="WP_313988827.1">
    <property type="nucleotide sequence ID" value="NZ_JASJOS010000023.1"/>
</dbReference>